<dbReference type="InterPro" id="IPR000668">
    <property type="entry name" value="Peptidase_C1A_C"/>
</dbReference>
<dbReference type="GO" id="GO:0006508">
    <property type="term" value="P:proteolysis"/>
    <property type="evidence" value="ECO:0007669"/>
    <property type="project" value="InterPro"/>
</dbReference>
<dbReference type="GO" id="GO:0008234">
    <property type="term" value="F:cysteine-type peptidase activity"/>
    <property type="evidence" value="ECO:0007669"/>
    <property type="project" value="InterPro"/>
</dbReference>
<dbReference type="PANTHER" id="PTHR12411">
    <property type="entry name" value="CYSTEINE PROTEASE FAMILY C1-RELATED"/>
    <property type="match status" value="1"/>
</dbReference>
<keyword evidence="3" id="KW-1185">Reference proteome</keyword>
<dbReference type="Gene3D" id="3.90.70.10">
    <property type="entry name" value="Cysteine proteinases"/>
    <property type="match status" value="1"/>
</dbReference>
<dbReference type="CDD" id="cd02248">
    <property type="entry name" value="Peptidase_C1A"/>
    <property type="match status" value="1"/>
</dbReference>
<dbReference type="AlphaFoldDB" id="A0A1I8AFD4"/>
<dbReference type="InterPro" id="IPR013128">
    <property type="entry name" value="Peptidase_C1A"/>
</dbReference>
<proteinExistence type="inferred from homology"/>
<evidence type="ECO:0000256" key="1">
    <source>
        <dbReference type="ARBA" id="ARBA00008455"/>
    </source>
</evidence>
<name>A0A1I8AFD4_9BILA</name>
<reference evidence="4" key="1">
    <citation type="submission" date="2016-11" db="UniProtKB">
        <authorList>
            <consortium name="WormBaseParasite"/>
        </authorList>
    </citation>
    <scope>IDENTIFICATION</scope>
</reference>
<dbReference type="InterPro" id="IPR025661">
    <property type="entry name" value="Pept_asp_AS"/>
</dbReference>
<dbReference type="SMART" id="SM00645">
    <property type="entry name" value="Pept_C1"/>
    <property type="match status" value="1"/>
</dbReference>
<sequence>WPIQALADVKKMGGLEPEGDYAYRGVDERCRFNRSEVAVQIDGAVSLSSDEQKIAAYLVKHGGVSVAFNAEASIMGYQGGVVRLSHEECNPEEPDHAVLLVGFGAEAGVPFWIVKNSWGADWGEAGYFRIFRGGNTCGIADNAVSAVVN</sequence>
<dbReference type="WBParaSite" id="L893_g5215.t1">
    <property type="protein sequence ID" value="L893_g5215.t1"/>
    <property type="gene ID" value="L893_g5215"/>
</dbReference>
<dbReference type="InterPro" id="IPR038765">
    <property type="entry name" value="Papain-like_cys_pep_sf"/>
</dbReference>
<dbReference type="InterPro" id="IPR039417">
    <property type="entry name" value="Peptidase_C1A_papain-like"/>
</dbReference>
<dbReference type="Proteomes" id="UP000095287">
    <property type="component" value="Unplaced"/>
</dbReference>
<dbReference type="SUPFAM" id="SSF54001">
    <property type="entry name" value="Cysteine proteinases"/>
    <property type="match status" value="1"/>
</dbReference>
<organism evidence="3 4">
    <name type="scientific">Steinernema glaseri</name>
    <dbReference type="NCBI Taxonomy" id="37863"/>
    <lineage>
        <taxon>Eukaryota</taxon>
        <taxon>Metazoa</taxon>
        <taxon>Ecdysozoa</taxon>
        <taxon>Nematoda</taxon>
        <taxon>Chromadorea</taxon>
        <taxon>Rhabditida</taxon>
        <taxon>Tylenchina</taxon>
        <taxon>Panagrolaimomorpha</taxon>
        <taxon>Strongyloidoidea</taxon>
        <taxon>Steinernematidae</taxon>
        <taxon>Steinernema</taxon>
    </lineage>
</organism>
<evidence type="ECO:0000313" key="3">
    <source>
        <dbReference type="Proteomes" id="UP000095287"/>
    </source>
</evidence>
<protein>
    <submittedName>
        <fullName evidence="4">Pept_C1 domain-containing protein</fullName>
    </submittedName>
</protein>
<accession>A0A1I8AFD4</accession>
<evidence type="ECO:0000259" key="2">
    <source>
        <dbReference type="SMART" id="SM00645"/>
    </source>
</evidence>
<feature type="domain" description="Peptidase C1A papain C-terminal" evidence="2">
    <location>
        <begin position="4"/>
        <end position="147"/>
    </location>
</feature>
<comment type="similarity">
    <text evidence="1">Belongs to the peptidase C1 family.</text>
</comment>
<evidence type="ECO:0000313" key="4">
    <source>
        <dbReference type="WBParaSite" id="L893_g5215.t1"/>
    </source>
</evidence>
<dbReference type="Pfam" id="PF00112">
    <property type="entry name" value="Peptidase_C1"/>
    <property type="match status" value="1"/>
</dbReference>
<dbReference type="PROSITE" id="PS00640">
    <property type="entry name" value="THIOL_PROTEASE_ASN"/>
    <property type="match status" value="1"/>
</dbReference>